<evidence type="ECO:0000313" key="2">
    <source>
        <dbReference type="EMBL" id="MCX2967029.1"/>
    </source>
</evidence>
<dbReference type="PANTHER" id="PTHR10742">
    <property type="entry name" value="FLAVIN MONOAMINE OXIDASE"/>
    <property type="match status" value="1"/>
</dbReference>
<dbReference type="EMBL" id="JAPKFM010000038">
    <property type="protein sequence ID" value="MCX2967029.1"/>
    <property type="molecule type" value="Genomic_DNA"/>
</dbReference>
<dbReference type="GO" id="GO:0016491">
    <property type="term" value="F:oxidoreductase activity"/>
    <property type="evidence" value="ECO:0007669"/>
    <property type="project" value="InterPro"/>
</dbReference>
<dbReference type="InterPro" id="IPR036188">
    <property type="entry name" value="FAD/NAD-bd_sf"/>
</dbReference>
<accession>A0A9X3D8A6</accession>
<proteinExistence type="predicted"/>
<gene>
    <name evidence="2" type="ORF">OSB52_23425</name>
</gene>
<evidence type="ECO:0000313" key="3">
    <source>
        <dbReference type="Proteomes" id="UP001143347"/>
    </source>
</evidence>
<keyword evidence="3" id="KW-1185">Reference proteome</keyword>
<evidence type="ECO:0000259" key="1">
    <source>
        <dbReference type="Pfam" id="PF01593"/>
    </source>
</evidence>
<reference evidence="2" key="1">
    <citation type="submission" date="2022-10" db="EMBL/GenBank/DDBJ databases">
        <title>WGS of marine actinomycetes from Thailand.</title>
        <authorList>
            <person name="Thawai C."/>
        </authorList>
    </citation>
    <scope>NUCLEOTIDE SEQUENCE</scope>
    <source>
        <strain evidence="2">SW21</strain>
    </source>
</reference>
<dbReference type="PANTHER" id="PTHR10742:SF410">
    <property type="entry name" value="LYSINE-SPECIFIC HISTONE DEMETHYLASE 2"/>
    <property type="match status" value="1"/>
</dbReference>
<dbReference type="InterPro" id="IPR050281">
    <property type="entry name" value="Flavin_monoamine_oxidase"/>
</dbReference>
<dbReference type="InterPro" id="IPR002937">
    <property type="entry name" value="Amino_oxidase"/>
</dbReference>
<protein>
    <submittedName>
        <fullName evidence="2">FAD-dependent oxidoreductase</fullName>
    </submittedName>
</protein>
<dbReference type="AlphaFoldDB" id="A0A9X3D8A6"/>
<feature type="domain" description="Amine oxidase" evidence="1">
    <location>
        <begin position="11"/>
        <end position="216"/>
    </location>
</feature>
<dbReference type="Gene3D" id="3.50.50.60">
    <property type="entry name" value="FAD/NAD(P)-binding domain"/>
    <property type="match status" value="1"/>
</dbReference>
<comment type="caution">
    <text evidence="2">The sequence shown here is derived from an EMBL/GenBank/DDBJ whole genome shotgun (WGS) entry which is preliminary data.</text>
</comment>
<name>A0A9X3D8A6_9ACTN</name>
<dbReference type="Pfam" id="PF01593">
    <property type="entry name" value="Amino_oxidase"/>
    <property type="match status" value="1"/>
</dbReference>
<sequence length="217" mass="22909">MGTVMLGPRFANGSDELINAMIEESNARVELGTVVHAITQTGSGVTAETSRGTYQAAALICAVPMTTLGSITFTPELDHTKSAALALGHPGQGFKLWMAAKNAGGGVFALGAPGPYHHLFTVEERGELALLVGFGDAKCPDVNDLESLTTTLREYIPNAEVVAADAHDWHRDPHALGTWAIYPAGFTTRFEEALNRPHGAVAFAGGDISHVRPGYID</sequence>
<dbReference type="Proteomes" id="UP001143347">
    <property type="component" value="Unassembled WGS sequence"/>
</dbReference>
<feature type="non-terminal residue" evidence="2">
    <location>
        <position position="1"/>
    </location>
</feature>
<dbReference type="RefSeq" id="WP_266063727.1">
    <property type="nucleotide sequence ID" value="NZ_JAPKFM010000038.1"/>
</dbReference>
<dbReference type="SUPFAM" id="SSF51905">
    <property type="entry name" value="FAD/NAD(P)-binding domain"/>
    <property type="match status" value="1"/>
</dbReference>
<organism evidence="2 3">
    <name type="scientific">Gordonia aquimaris</name>
    <dbReference type="NCBI Taxonomy" id="2984863"/>
    <lineage>
        <taxon>Bacteria</taxon>
        <taxon>Bacillati</taxon>
        <taxon>Actinomycetota</taxon>
        <taxon>Actinomycetes</taxon>
        <taxon>Mycobacteriales</taxon>
        <taxon>Gordoniaceae</taxon>
        <taxon>Gordonia</taxon>
    </lineage>
</organism>